<dbReference type="PROSITE" id="PS52035">
    <property type="entry name" value="PEPTIDASE_M14"/>
    <property type="match status" value="1"/>
</dbReference>
<evidence type="ECO:0000256" key="1">
    <source>
        <dbReference type="ARBA" id="ARBA00001947"/>
    </source>
</evidence>
<feature type="domain" description="Peptidase M14" evidence="4">
    <location>
        <begin position="1"/>
        <end position="150"/>
    </location>
</feature>
<sequence>MCNDPCKEDYRGIYPWSEPETRAIKELVTDIGPKIALYISVHNYLQGIMFPWGYTGHPPDDVNDLMSLASEAQTAVREKYGTKYRVGQIPTIDRLTPGCSVDWAKAEANIRFCYSFELPGPTYKFQVPPPHLLKIAEEFFEALKVFAEAVKQNKI</sequence>
<dbReference type="Pfam" id="PF00246">
    <property type="entry name" value="Peptidase_M14"/>
    <property type="match status" value="1"/>
</dbReference>
<feature type="active site" description="Proton donor/acceptor" evidence="3">
    <location>
        <position position="117"/>
    </location>
</feature>
<dbReference type="GO" id="GO:0004181">
    <property type="term" value="F:metallocarboxypeptidase activity"/>
    <property type="evidence" value="ECO:0007669"/>
    <property type="project" value="InterPro"/>
</dbReference>
<reference evidence="5 6" key="1">
    <citation type="submission" date="2022-12" db="EMBL/GenBank/DDBJ databases">
        <title>Chromosome-level genome assembly of true bugs.</title>
        <authorList>
            <person name="Ma L."/>
            <person name="Li H."/>
        </authorList>
    </citation>
    <scope>NUCLEOTIDE SEQUENCE [LARGE SCALE GENOMIC DNA]</scope>
    <source>
        <strain evidence="5">Lab_2022b</strain>
    </source>
</reference>
<evidence type="ECO:0000313" key="5">
    <source>
        <dbReference type="EMBL" id="KAK9500831.1"/>
    </source>
</evidence>
<dbReference type="Proteomes" id="UP001461498">
    <property type="component" value="Unassembled WGS sequence"/>
</dbReference>
<dbReference type="AlphaFoldDB" id="A0AAW1CQY8"/>
<dbReference type="Gene3D" id="3.40.630.10">
    <property type="entry name" value="Zn peptidases"/>
    <property type="match status" value="1"/>
</dbReference>
<protein>
    <recommendedName>
        <fullName evidence="4">Peptidase M14 domain-containing protein</fullName>
    </recommendedName>
</protein>
<dbReference type="PANTHER" id="PTHR11705">
    <property type="entry name" value="PROTEASE FAMILY M14 CARBOXYPEPTIDASE A,B"/>
    <property type="match status" value="1"/>
</dbReference>
<dbReference type="SUPFAM" id="SSF53187">
    <property type="entry name" value="Zn-dependent exopeptidases"/>
    <property type="match status" value="1"/>
</dbReference>
<evidence type="ECO:0000259" key="4">
    <source>
        <dbReference type="PROSITE" id="PS52035"/>
    </source>
</evidence>
<accession>A0AAW1CQY8</accession>
<comment type="similarity">
    <text evidence="2 3">Belongs to the peptidase M14 family.</text>
</comment>
<evidence type="ECO:0000256" key="3">
    <source>
        <dbReference type="PROSITE-ProRule" id="PRU01379"/>
    </source>
</evidence>
<dbReference type="GO" id="GO:0006508">
    <property type="term" value="P:proteolysis"/>
    <property type="evidence" value="ECO:0007669"/>
    <property type="project" value="InterPro"/>
</dbReference>
<keyword evidence="6" id="KW-1185">Reference proteome</keyword>
<gene>
    <name evidence="5" type="ORF">O3M35_002019</name>
</gene>
<comment type="caution">
    <text evidence="5">The sequence shown here is derived from an EMBL/GenBank/DDBJ whole genome shotgun (WGS) entry which is preliminary data.</text>
</comment>
<dbReference type="PANTHER" id="PTHR11705:SF91">
    <property type="entry name" value="FI01817P-RELATED"/>
    <property type="match status" value="1"/>
</dbReference>
<proteinExistence type="inferred from homology"/>
<dbReference type="GO" id="GO:0008270">
    <property type="term" value="F:zinc ion binding"/>
    <property type="evidence" value="ECO:0007669"/>
    <property type="project" value="InterPro"/>
</dbReference>
<name>A0AAW1CQY8_9HEMI</name>
<dbReference type="GO" id="GO:0005615">
    <property type="term" value="C:extracellular space"/>
    <property type="evidence" value="ECO:0007669"/>
    <property type="project" value="TreeGrafter"/>
</dbReference>
<dbReference type="InterPro" id="IPR000834">
    <property type="entry name" value="Peptidase_M14"/>
</dbReference>
<evidence type="ECO:0000256" key="2">
    <source>
        <dbReference type="ARBA" id="ARBA00005988"/>
    </source>
</evidence>
<dbReference type="EMBL" id="JAPXFL010000010">
    <property type="protein sequence ID" value="KAK9500831.1"/>
    <property type="molecule type" value="Genomic_DNA"/>
</dbReference>
<comment type="cofactor">
    <cofactor evidence="1">
        <name>Zn(2+)</name>
        <dbReference type="ChEBI" id="CHEBI:29105"/>
    </cofactor>
</comment>
<evidence type="ECO:0000313" key="6">
    <source>
        <dbReference type="Proteomes" id="UP001461498"/>
    </source>
</evidence>
<organism evidence="5 6">
    <name type="scientific">Rhynocoris fuscipes</name>
    <dbReference type="NCBI Taxonomy" id="488301"/>
    <lineage>
        <taxon>Eukaryota</taxon>
        <taxon>Metazoa</taxon>
        <taxon>Ecdysozoa</taxon>
        <taxon>Arthropoda</taxon>
        <taxon>Hexapoda</taxon>
        <taxon>Insecta</taxon>
        <taxon>Pterygota</taxon>
        <taxon>Neoptera</taxon>
        <taxon>Paraneoptera</taxon>
        <taxon>Hemiptera</taxon>
        <taxon>Heteroptera</taxon>
        <taxon>Panheteroptera</taxon>
        <taxon>Cimicomorpha</taxon>
        <taxon>Reduviidae</taxon>
        <taxon>Harpactorinae</taxon>
        <taxon>Harpactorini</taxon>
        <taxon>Rhynocoris</taxon>
    </lineage>
</organism>